<keyword evidence="4" id="KW-1185">Reference proteome</keyword>
<dbReference type="PANTHER" id="PTHR35395:SF1">
    <property type="entry name" value="DUF6536 DOMAIN-CONTAINING PROTEIN"/>
    <property type="match status" value="1"/>
</dbReference>
<dbReference type="PANTHER" id="PTHR35395">
    <property type="entry name" value="DUF6536 DOMAIN-CONTAINING PROTEIN"/>
    <property type="match status" value="1"/>
</dbReference>
<feature type="transmembrane region" description="Helical" evidence="1">
    <location>
        <begin position="336"/>
        <end position="358"/>
    </location>
</feature>
<comment type="caution">
    <text evidence="3">The sequence shown here is derived from an EMBL/GenBank/DDBJ whole genome shotgun (WGS) entry which is preliminary data.</text>
</comment>
<dbReference type="AlphaFoldDB" id="A0AA43U0M2"/>
<gene>
    <name evidence="3" type="ORF">OHK93_002731</name>
</gene>
<organism evidence="3 4">
    <name type="scientific">Ramalina farinacea</name>
    <dbReference type="NCBI Taxonomy" id="258253"/>
    <lineage>
        <taxon>Eukaryota</taxon>
        <taxon>Fungi</taxon>
        <taxon>Dikarya</taxon>
        <taxon>Ascomycota</taxon>
        <taxon>Pezizomycotina</taxon>
        <taxon>Lecanoromycetes</taxon>
        <taxon>OSLEUM clade</taxon>
        <taxon>Lecanoromycetidae</taxon>
        <taxon>Lecanorales</taxon>
        <taxon>Lecanorineae</taxon>
        <taxon>Ramalinaceae</taxon>
        <taxon>Ramalina</taxon>
    </lineage>
</organism>
<dbReference type="EMBL" id="JAPUFD010000015">
    <property type="protein sequence ID" value="MDI1491522.1"/>
    <property type="molecule type" value="Genomic_DNA"/>
</dbReference>
<name>A0AA43U0M2_9LECA</name>
<feature type="transmembrane region" description="Helical" evidence="1">
    <location>
        <begin position="429"/>
        <end position="450"/>
    </location>
</feature>
<accession>A0AA43U0M2</accession>
<dbReference type="Pfam" id="PF20163">
    <property type="entry name" value="DUF6536"/>
    <property type="match status" value="1"/>
</dbReference>
<keyword evidence="1" id="KW-1133">Transmembrane helix</keyword>
<feature type="transmembrane region" description="Helical" evidence="1">
    <location>
        <begin position="45"/>
        <end position="66"/>
    </location>
</feature>
<reference evidence="3" key="1">
    <citation type="journal article" date="2023" name="Genome Biol. Evol.">
        <title>First Whole Genome Sequence and Flow Cytometry Genome Size Data for the Lichen-Forming Fungus Ramalina farinacea (Ascomycota).</title>
        <authorList>
            <person name="Llewellyn T."/>
            <person name="Mian S."/>
            <person name="Hill R."/>
            <person name="Leitch I.J."/>
            <person name="Gaya E."/>
        </authorList>
    </citation>
    <scope>NUCLEOTIDE SEQUENCE</scope>
    <source>
        <strain evidence="3">LIQ254RAFAR</strain>
    </source>
</reference>
<dbReference type="InterPro" id="IPR046623">
    <property type="entry name" value="DUF6536"/>
</dbReference>
<proteinExistence type="predicted"/>
<feature type="transmembrane region" description="Helical" evidence="1">
    <location>
        <begin position="608"/>
        <end position="630"/>
    </location>
</feature>
<dbReference type="Proteomes" id="UP001161017">
    <property type="component" value="Unassembled WGS sequence"/>
</dbReference>
<feature type="transmembrane region" description="Helical" evidence="1">
    <location>
        <begin position="562"/>
        <end position="588"/>
    </location>
</feature>
<feature type="domain" description="DUF6536" evidence="2">
    <location>
        <begin position="41"/>
        <end position="178"/>
    </location>
</feature>
<keyword evidence="1" id="KW-0812">Transmembrane</keyword>
<evidence type="ECO:0000256" key="1">
    <source>
        <dbReference type="SAM" id="Phobius"/>
    </source>
</evidence>
<evidence type="ECO:0000313" key="4">
    <source>
        <dbReference type="Proteomes" id="UP001161017"/>
    </source>
</evidence>
<evidence type="ECO:0000313" key="3">
    <source>
        <dbReference type="EMBL" id="MDI1491522.1"/>
    </source>
</evidence>
<feature type="transmembrane region" description="Helical" evidence="1">
    <location>
        <begin position="139"/>
        <end position="160"/>
    </location>
</feature>
<sequence>MLTGPLLRLARQILPWYRLTHPAHAPLKRIFLTSTRTFQAWQNSVCFWACATTAVLIVNVSLTLWASTSFFSLSEITTLIDGDCNKVSQWDTWAHLAINVCLVAPTREEIDEQHAKAGWLDIGVPSFGNLFKIDWRRGMVWGLLAVSSVPLALMYNSVIFKAIGSNDYKLVVVTEEFLHGSPFSNPANATPAAFTHPAAFTDDEMRVIQHEVSSYQWLDNQQCISKYSDYFLTGRQDLVVVAEAPAPAAPTPTSNGTDDSLLYASVIQLSELSTNPTTNPFAWVCSDVPNYDPNGLKPCDGGMVKADSWAVYGSVVKGCRSKVVEERCQLQFSKTIGIIIIMCNVGKVAGMTAALLLLKRDTLCTLGDLMSSFLIRPIPEVDEFICVDDEKRLERTLSDLAASQLIHKTGVVRFESKRWHRAPSQGRQWFFIVLAAGVIAAACWCLGVGLNSLQDRDMSTDLVSLWNLGLGQIGGTTLVTDGLGVSSTNSVSIESSSKLMGSVLLANTPQGFFSVLYLMYNGLFTCMLTEKEWQTFAHTRMPLRVSAPQPGQRSTYYLQLPYLYSIPLIFFSGLMHWLISQSIFLAYVQSYDNNGVRNPGYDIVTCGYSPIAVVLSLFIGCLMVLAFLLLGLQKYPAGLPLARNRSDFIKAACVRPPQDSGAATSSVMWGLREKDGDSRYVFSSYEVQTLPYQAAKYKTASESWDNLATRICLPCRQLRAAVHRRVAMCSAEAKRREKVAKLFDED</sequence>
<keyword evidence="1" id="KW-0472">Membrane</keyword>
<evidence type="ECO:0000259" key="2">
    <source>
        <dbReference type="Pfam" id="PF20163"/>
    </source>
</evidence>
<protein>
    <recommendedName>
        <fullName evidence="2">DUF6536 domain-containing protein</fullName>
    </recommendedName>
</protein>